<dbReference type="RefSeq" id="WP_106452733.1">
    <property type="nucleotide sequence ID" value="NZ_PXYH01000005.1"/>
</dbReference>
<name>A0A2P7R5N1_9GAMM</name>
<evidence type="ECO:0000259" key="1">
    <source>
        <dbReference type="PROSITE" id="PS01148"/>
    </source>
</evidence>
<evidence type="ECO:0000313" key="3">
    <source>
        <dbReference type="Proteomes" id="UP000242181"/>
    </source>
</evidence>
<evidence type="ECO:0000313" key="2">
    <source>
        <dbReference type="EMBL" id="PSJ45529.1"/>
    </source>
</evidence>
<dbReference type="Pfam" id="PF01206">
    <property type="entry name" value="TusA"/>
    <property type="match status" value="1"/>
</dbReference>
<dbReference type="Proteomes" id="UP000242181">
    <property type="component" value="Unassembled WGS sequence"/>
</dbReference>
<sequence length="73" mass="8282">MDRLDASALRCPLPLLRVKLWLKAARTGQQLWLRLSDPGSRQDLPGYLERAGQSVEVVADHPDRLELIITKHP</sequence>
<proteinExistence type="predicted"/>
<dbReference type="InterPro" id="IPR036868">
    <property type="entry name" value="TusA-like_sf"/>
</dbReference>
<dbReference type="CDD" id="cd00291">
    <property type="entry name" value="SirA_YedF_YeeD"/>
    <property type="match status" value="1"/>
</dbReference>
<protein>
    <submittedName>
        <fullName evidence="2">SirA family protein</fullName>
    </submittedName>
</protein>
<dbReference type="InterPro" id="IPR001455">
    <property type="entry name" value="TusA-like"/>
</dbReference>
<organism evidence="2 3">
    <name type="scientific">Zobellella taiwanensis</name>
    <dbReference type="NCBI Taxonomy" id="347535"/>
    <lineage>
        <taxon>Bacteria</taxon>
        <taxon>Pseudomonadati</taxon>
        <taxon>Pseudomonadota</taxon>
        <taxon>Gammaproteobacteria</taxon>
        <taxon>Aeromonadales</taxon>
        <taxon>Aeromonadaceae</taxon>
        <taxon>Zobellella</taxon>
    </lineage>
</organism>
<dbReference type="AlphaFoldDB" id="A0A2P7R5N1"/>
<dbReference type="SUPFAM" id="SSF64307">
    <property type="entry name" value="SirA-like"/>
    <property type="match status" value="1"/>
</dbReference>
<keyword evidence="3" id="KW-1185">Reference proteome</keyword>
<dbReference type="OrthoDB" id="9797352at2"/>
<reference evidence="2 3" key="1">
    <citation type="submission" date="2018-03" db="EMBL/GenBank/DDBJ databases">
        <title>The draft genome of Zobellella taiwanensis JCM 13381.</title>
        <authorList>
            <person name="Liu L."/>
            <person name="Li L."/>
            <person name="Wang T."/>
            <person name="Zhang X."/>
            <person name="Liang L."/>
        </authorList>
    </citation>
    <scope>NUCLEOTIDE SEQUENCE [LARGE SCALE GENOMIC DNA]</scope>
    <source>
        <strain evidence="2 3">JCM 13381</strain>
    </source>
</reference>
<comment type="caution">
    <text evidence="2">The sequence shown here is derived from an EMBL/GenBank/DDBJ whole genome shotgun (WGS) entry which is preliminary data.</text>
</comment>
<gene>
    <name evidence="2" type="ORF">C7I36_05565</name>
</gene>
<feature type="domain" description="UPF0033" evidence="1">
    <location>
        <begin position="4"/>
        <end position="28"/>
    </location>
</feature>
<dbReference type="Gene3D" id="3.30.110.40">
    <property type="entry name" value="TusA-like domain"/>
    <property type="match status" value="1"/>
</dbReference>
<dbReference type="PROSITE" id="PS01148">
    <property type="entry name" value="UPF0033"/>
    <property type="match status" value="1"/>
</dbReference>
<accession>A0A2P7R5N1</accession>
<dbReference type="EMBL" id="PXYH01000005">
    <property type="protein sequence ID" value="PSJ45529.1"/>
    <property type="molecule type" value="Genomic_DNA"/>
</dbReference>